<dbReference type="GO" id="GO:0003676">
    <property type="term" value="F:nucleic acid binding"/>
    <property type="evidence" value="ECO:0007669"/>
    <property type="project" value="InterPro"/>
</dbReference>
<dbReference type="InterPro" id="IPR039537">
    <property type="entry name" value="Retrotran_Ty1/copia-like"/>
</dbReference>
<evidence type="ECO:0000313" key="4">
    <source>
        <dbReference type="EMBL" id="GEU38828.1"/>
    </source>
</evidence>
<dbReference type="PANTHER" id="PTHR42648">
    <property type="entry name" value="TRANSPOSASE, PUTATIVE-RELATED"/>
    <property type="match status" value="1"/>
</dbReference>
<evidence type="ECO:0000256" key="1">
    <source>
        <dbReference type="ARBA" id="ARBA00022723"/>
    </source>
</evidence>
<dbReference type="AlphaFoldDB" id="A0A6L2JP03"/>
<feature type="domain" description="Integrase catalytic" evidence="3">
    <location>
        <begin position="1"/>
        <end position="92"/>
    </location>
</feature>
<dbReference type="InterPro" id="IPR036397">
    <property type="entry name" value="RNaseH_sf"/>
</dbReference>
<sequence>MNQFCEMKGIIRQYSVARTLQQNGVAERRNKTLIEAARTMLADLKLPTTFWAEVANTTCYVQNRVLVVKPHNMTTYKLFRGRTPALCFMRPFGCHVTIFNTKDHLGKFNSKANEGLFVGYSLNSKAFRVFKNITRIVEENLHIRFSENTPNIVESGLNYLFDIDALTKSMNYKPVVAENQSNGNAVTKAYDDVEMPALEDFSTFNFSSDHEDADEEADINNMDTTIQMDVKSAFLYGKIKEEVYVYQPLGFEDPDFHDKVYKVEKALYRLHQAPRAWYETLLTYLLHNGFHRGKIDKTLFIRRHKDDILLVQVYVDDIIFGSTKKELCNAFEKMMHEKFQMSSIGEFTFFLGLQVKQKQDGIFISQDKYVAKILKKYGFLEVKNASTPMETQKPLL</sequence>
<dbReference type="PROSITE" id="PS50994">
    <property type="entry name" value="INTEGRASE"/>
    <property type="match status" value="1"/>
</dbReference>
<name>A0A6L2JP03_TANCI</name>
<dbReference type="InterPro" id="IPR012337">
    <property type="entry name" value="RNaseH-like_sf"/>
</dbReference>
<dbReference type="Pfam" id="PF07727">
    <property type="entry name" value="RVT_2"/>
    <property type="match status" value="1"/>
</dbReference>
<gene>
    <name evidence="4" type="ORF">Tci_010806</name>
</gene>
<organism evidence="4">
    <name type="scientific">Tanacetum cinerariifolium</name>
    <name type="common">Dalmatian daisy</name>
    <name type="synonym">Chrysanthemum cinerariifolium</name>
    <dbReference type="NCBI Taxonomy" id="118510"/>
    <lineage>
        <taxon>Eukaryota</taxon>
        <taxon>Viridiplantae</taxon>
        <taxon>Streptophyta</taxon>
        <taxon>Embryophyta</taxon>
        <taxon>Tracheophyta</taxon>
        <taxon>Spermatophyta</taxon>
        <taxon>Magnoliopsida</taxon>
        <taxon>eudicotyledons</taxon>
        <taxon>Gunneridae</taxon>
        <taxon>Pentapetalae</taxon>
        <taxon>asterids</taxon>
        <taxon>campanulids</taxon>
        <taxon>Asterales</taxon>
        <taxon>Asteraceae</taxon>
        <taxon>Asteroideae</taxon>
        <taxon>Anthemideae</taxon>
        <taxon>Anthemidinae</taxon>
        <taxon>Tanacetum</taxon>
    </lineage>
</organism>
<keyword evidence="1" id="KW-0479">Metal-binding</keyword>
<proteinExistence type="predicted"/>
<dbReference type="GO" id="GO:0015074">
    <property type="term" value="P:DNA integration"/>
    <property type="evidence" value="ECO:0007669"/>
    <property type="project" value="InterPro"/>
</dbReference>
<evidence type="ECO:0000259" key="3">
    <source>
        <dbReference type="PROSITE" id="PS50994"/>
    </source>
</evidence>
<evidence type="ECO:0000256" key="2">
    <source>
        <dbReference type="ARBA" id="ARBA00022801"/>
    </source>
</evidence>
<dbReference type="EMBL" id="BKCJ010001099">
    <property type="protein sequence ID" value="GEU38828.1"/>
    <property type="molecule type" value="Genomic_DNA"/>
</dbReference>
<dbReference type="InterPro" id="IPR057670">
    <property type="entry name" value="SH3_retrovirus"/>
</dbReference>
<dbReference type="SUPFAM" id="SSF53098">
    <property type="entry name" value="Ribonuclease H-like"/>
    <property type="match status" value="1"/>
</dbReference>
<dbReference type="Gene3D" id="3.30.420.10">
    <property type="entry name" value="Ribonuclease H-like superfamily/Ribonuclease H"/>
    <property type="match status" value="1"/>
</dbReference>
<dbReference type="InterPro" id="IPR001584">
    <property type="entry name" value="Integrase_cat-core"/>
</dbReference>
<dbReference type="InterPro" id="IPR013103">
    <property type="entry name" value="RVT_2"/>
</dbReference>
<dbReference type="GO" id="GO:0046872">
    <property type="term" value="F:metal ion binding"/>
    <property type="evidence" value="ECO:0007669"/>
    <property type="project" value="UniProtKB-KW"/>
</dbReference>
<keyword evidence="2" id="KW-0378">Hydrolase</keyword>
<dbReference type="Pfam" id="PF25597">
    <property type="entry name" value="SH3_retrovirus"/>
    <property type="match status" value="1"/>
</dbReference>
<reference evidence="4" key="1">
    <citation type="journal article" date="2019" name="Sci. Rep.">
        <title>Draft genome of Tanacetum cinerariifolium, the natural source of mosquito coil.</title>
        <authorList>
            <person name="Yamashiro T."/>
            <person name="Shiraishi A."/>
            <person name="Satake H."/>
            <person name="Nakayama K."/>
        </authorList>
    </citation>
    <scope>NUCLEOTIDE SEQUENCE</scope>
</reference>
<dbReference type="GO" id="GO:0016787">
    <property type="term" value="F:hydrolase activity"/>
    <property type="evidence" value="ECO:0007669"/>
    <property type="project" value="UniProtKB-KW"/>
</dbReference>
<dbReference type="InterPro" id="IPR043502">
    <property type="entry name" value="DNA/RNA_pol_sf"/>
</dbReference>
<dbReference type="SUPFAM" id="SSF56672">
    <property type="entry name" value="DNA/RNA polymerases"/>
    <property type="match status" value="1"/>
</dbReference>
<protein>
    <submittedName>
        <fullName evidence="4">Putative ribonuclease H-like domain-containing protein</fullName>
    </submittedName>
</protein>
<accession>A0A6L2JP03</accession>
<dbReference type="PANTHER" id="PTHR42648:SF32">
    <property type="entry name" value="RIBONUCLEASE H-LIKE DOMAIN, GAG-PRE-INTEGRASE DOMAIN PROTEIN-RELATED"/>
    <property type="match status" value="1"/>
</dbReference>
<comment type="caution">
    <text evidence="4">The sequence shown here is derived from an EMBL/GenBank/DDBJ whole genome shotgun (WGS) entry which is preliminary data.</text>
</comment>